<feature type="region of interest" description="Disordered" evidence="2">
    <location>
        <begin position="339"/>
        <end position="360"/>
    </location>
</feature>
<proteinExistence type="predicted"/>
<accession>A0A9P6FKW1</accession>
<evidence type="ECO:0000256" key="1">
    <source>
        <dbReference type="SAM" id="Coils"/>
    </source>
</evidence>
<keyword evidence="4" id="KW-1185">Reference proteome</keyword>
<feature type="coiled-coil region" evidence="1">
    <location>
        <begin position="298"/>
        <end position="332"/>
    </location>
</feature>
<gene>
    <name evidence="3" type="ORF">BGW38_007859</name>
</gene>
<comment type="caution">
    <text evidence="3">The sequence shown here is derived from an EMBL/GenBank/DDBJ whole genome shotgun (WGS) entry which is preliminary data.</text>
</comment>
<sequence length="387" mass="44574">MNGTQGLEMAPCHHRGLIFAIMVHRQRHSFFKEYTTIGTSQGQQFQQKHHFSHTDRVFSLPPGFFSFSEPSPARPASPIATKGVFNSVPSKPVVPSRLWDSPQPLQTFPHQRSLQIPQAPQSLPTQQQERSIDRLSNLSTGSPFWRSPGMKTFIELYTVHGNYQKLHSGHPTQNFKLDDMRKEVAAIVNRREDTSWNVGTVKAKIYSVRRRFTEAKRLKEERMSVGDNTAESRALERQIQETCPVYNRLATVIEPNLAADVGPLPIVKGYGHELDFDTGMNGMDANEKDMDEAFDRDMESVQRDKEGIRQDRENIQREWKEVQAKRDRLHEKEELLLEKRELSHEKQDRKPDPNALDTVQMQTDLAKLKVEVAILKAELYKPKPRKE</sequence>
<reference evidence="3" key="1">
    <citation type="journal article" date="2020" name="Fungal Divers.">
        <title>Resolving the Mortierellaceae phylogeny through synthesis of multi-gene phylogenetics and phylogenomics.</title>
        <authorList>
            <person name="Vandepol N."/>
            <person name="Liber J."/>
            <person name="Desiro A."/>
            <person name="Na H."/>
            <person name="Kennedy M."/>
            <person name="Barry K."/>
            <person name="Grigoriev I.V."/>
            <person name="Miller A.N."/>
            <person name="O'Donnell K."/>
            <person name="Stajich J.E."/>
            <person name="Bonito G."/>
        </authorList>
    </citation>
    <scope>NUCLEOTIDE SEQUENCE</scope>
    <source>
        <strain evidence="3">KOD1015</strain>
    </source>
</reference>
<dbReference type="EMBL" id="JAABOA010005258">
    <property type="protein sequence ID" value="KAF9577129.1"/>
    <property type="molecule type" value="Genomic_DNA"/>
</dbReference>
<keyword evidence="1" id="KW-0175">Coiled coil</keyword>
<evidence type="ECO:0000313" key="3">
    <source>
        <dbReference type="EMBL" id="KAF9577129.1"/>
    </source>
</evidence>
<protein>
    <submittedName>
        <fullName evidence="3">Uncharacterized protein</fullName>
    </submittedName>
</protein>
<organism evidence="3 4">
    <name type="scientific">Lunasporangiospora selenospora</name>
    <dbReference type="NCBI Taxonomy" id="979761"/>
    <lineage>
        <taxon>Eukaryota</taxon>
        <taxon>Fungi</taxon>
        <taxon>Fungi incertae sedis</taxon>
        <taxon>Mucoromycota</taxon>
        <taxon>Mortierellomycotina</taxon>
        <taxon>Mortierellomycetes</taxon>
        <taxon>Mortierellales</taxon>
        <taxon>Mortierellaceae</taxon>
        <taxon>Lunasporangiospora</taxon>
    </lineage>
</organism>
<feature type="compositionally biased region" description="Basic and acidic residues" evidence="2">
    <location>
        <begin position="339"/>
        <end position="352"/>
    </location>
</feature>
<dbReference type="Proteomes" id="UP000780801">
    <property type="component" value="Unassembled WGS sequence"/>
</dbReference>
<evidence type="ECO:0000313" key="4">
    <source>
        <dbReference type="Proteomes" id="UP000780801"/>
    </source>
</evidence>
<dbReference type="AlphaFoldDB" id="A0A9P6FKW1"/>
<feature type="region of interest" description="Disordered" evidence="2">
    <location>
        <begin position="120"/>
        <end position="143"/>
    </location>
</feature>
<dbReference type="OrthoDB" id="2437094at2759"/>
<name>A0A9P6FKW1_9FUNG</name>
<feature type="compositionally biased region" description="Polar residues" evidence="2">
    <location>
        <begin position="120"/>
        <end position="142"/>
    </location>
</feature>
<evidence type="ECO:0000256" key="2">
    <source>
        <dbReference type="SAM" id="MobiDB-lite"/>
    </source>
</evidence>